<name>A0A8X6T1S4_NEPPI</name>
<gene>
    <name evidence="2" type="ORF">NPIL_610751</name>
</gene>
<keyword evidence="3" id="KW-1185">Reference proteome</keyword>
<comment type="caution">
    <text evidence="2">The sequence shown here is derived from an EMBL/GenBank/DDBJ whole genome shotgun (WGS) entry which is preliminary data.</text>
</comment>
<evidence type="ECO:0000313" key="2">
    <source>
        <dbReference type="EMBL" id="GFS74565.1"/>
    </source>
</evidence>
<dbReference type="AlphaFoldDB" id="A0A8X6T1S4"/>
<evidence type="ECO:0000256" key="1">
    <source>
        <dbReference type="SAM" id="MobiDB-lite"/>
    </source>
</evidence>
<dbReference type="EMBL" id="BMAW01096406">
    <property type="protein sequence ID" value="GFS74565.1"/>
    <property type="molecule type" value="Genomic_DNA"/>
</dbReference>
<accession>A0A8X6T1S4</accession>
<feature type="region of interest" description="Disordered" evidence="1">
    <location>
        <begin position="1"/>
        <end position="28"/>
    </location>
</feature>
<dbReference type="Proteomes" id="UP000887013">
    <property type="component" value="Unassembled WGS sequence"/>
</dbReference>
<reference evidence="2" key="1">
    <citation type="submission" date="2020-08" db="EMBL/GenBank/DDBJ databases">
        <title>Multicomponent nature underlies the extraordinary mechanical properties of spider dragline silk.</title>
        <authorList>
            <person name="Kono N."/>
            <person name="Nakamura H."/>
            <person name="Mori M."/>
            <person name="Yoshida Y."/>
            <person name="Ohtoshi R."/>
            <person name="Malay A.D."/>
            <person name="Moran D.A.P."/>
            <person name="Tomita M."/>
            <person name="Numata K."/>
            <person name="Arakawa K."/>
        </authorList>
    </citation>
    <scope>NUCLEOTIDE SEQUENCE</scope>
</reference>
<protein>
    <submittedName>
        <fullName evidence="2">Uncharacterized protein</fullName>
    </submittedName>
</protein>
<proteinExistence type="predicted"/>
<organism evidence="2 3">
    <name type="scientific">Nephila pilipes</name>
    <name type="common">Giant wood spider</name>
    <name type="synonym">Nephila maculata</name>
    <dbReference type="NCBI Taxonomy" id="299642"/>
    <lineage>
        <taxon>Eukaryota</taxon>
        <taxon>Metazoa</taxon>
        <taxon>Ecdysozoa</taxon>
        <taxon>Arthropoda</taxon>
        <taxon>Chelicerata</taxon>
        <taxon>Arachnida</taxon>
        <taxon>Araneae</taxon>
        <taxon>Araneomorphae</taxon>
        <taxon>Entelegynae</taxon>
        <taxon>Araneoidea</taxon>
        <taxon>Nephilidae</taxon>
        <taxon>Nephila</taxon>
    </lineage>
</organism>
<evidence type="ECO:0000313" key="3">
    <source>
        <dbReference type="Proteomes" id="UP000887013"/>
    </source>
</evidence>
<sequence length="102" mass="11357">MTARPATATREADHSSREPLSTTLLPGCSMGMGDGGYQNLRLQNRTTVDYILENDSNNRTESSAHGMSSQDETLQSCGWEHVCFQTERSPQWQTCQKMSLLS</sequence>